<evidence type="ECO:0000313" key="15">
    <source>
        <dbReference type="Proteomes" id="UP000054976"/>
    </source>
</evidence>
<evidence type="ECO:0000256" key="3">
    <source>
        <dbReference type="ARBA" id="ARBA00012438"/>
    </source>
</evidence>
<comment type="subcellular location">
    <subcellularLocation>
        <location evidence="2">Cell membrane</location>
        <topology evidence="2">Multi-pass membrane protein</topology>
    </subcellularLocation>
</comment>
<feature type="transmembrane region" description="Helical" evidence="12">
    <location>
        <begin position="295"/>
        <end position="319"/>
    </location>
</feature>
<dbReference type="EC" id="2.7.13.3" evidence="3"/>
<keyword evidence="15" id="KW-1185">Reference proteome</keyword>
<keyword evidence="8" id="KW-0418">Kinase</keyword>
<dbReference type="Gene3D" id="6.10.340.10">
    <property type="match status" value="1"/>
</dbReference>
<organism evidence="14 15">
    <name type="scientific">Thermodesulfovibrio aggregans</name>
    <dbReference type="NCBI Taxonomy" id="86166"/>
    <lineage>
        <taxon>Bacteria</taxon>
        <taxon>Pseudomonadati</taxon>
        <taxon>Nitrospirota</taxon>
        <taxon>Thermodesulfovibrionia</taxon>
        <taxon>Thermodesulfovibrionales</taxon>
        <taxon>Thermodesulfovibrionaceae</taxon>
        <taxon>Thermodesulfovibrio</taxon>
    </lineage>
</organism>
<dbReference type="GO" id="GO:0005886">
    <property type="term" value="C:plasma membrane"/>
    <property type="evidence" value="ECO:0007669"/>
    <property type="project" value="UniProtKB-SubCell"/>
</dbReference>
<dbReference type="InterPro" id="IPR050398">
    <property type="entry name" value="HssS/ArlS-like"/>
</dbReference>
<evidence type="ECO:0000256" key="4">
    <source>
        <dbReference type="ARBA" id="ARBA00022475"/>
    </source>
</evidence>
<evidence type="ECO:0000256" key="11">
    <source>
        <dbReference type="ARBA" id="ARBA00023136"/>
    </source>
</evidence>
<comment type="caution">
    <text evidence="14">The sequence shown here is derived from an EMBL/GenBank/DDBJ whole genome shotgun (WGS) entry which is preliminary data.</text>
</comment>
<dbReference type="Pfam" id="PF14827">
    <property type="entry name" value="dCache_3"/>
    <property type="match status" value="1"/>
</dbReference>
<dbReference type="Pfam" id="PF00672">
    <property type="entry name" value="HAMP"/>
    <property type="match status" value="1"/>
</dbReference>
<name>A0A0U9HRL0_9BACT</name>
<keyword evidence="7" id="KW-0547">Nucleotide-binding</keyword>
<dbReference type="OrthoDB" id="9781845at2"/>
<dbReference type="InterPro" id="IPR029151">
    <property type="entry name" value="Sensor-like_sf"/>
</dbReference>
<keyword evidence="11 12" id="KW-0472">Membrane</keyword>
<evidence type="ECO:0000256" key="1">
    <source>
        <dbReference type="ARBA" id="ARBA00000085"/>
    </source>
</evidence>
<keyword evidence="12" id="KW-0812">Transmembrane</keyword>
<dbReference type="EMBL" id="BCNO01000003">
    <property type="protein sequence ID" value="GAQ95680.1"/>
    <property type="molecule type" value="Genomic_DNA"/>
</dbReference>
<evidence type="ECO:0000313" key="14">
    <source>
        <dbReference type="EMBL" id="GAQ95680.1"/>
    </source>
</evidence>
<evidence type="ECO:0000256" key="8">
    <source>
        <dbReference type="ARBA" id="ARBA00022777"/>
    </source>
</evidence>
<protein>
    <recommendedName>
        <fullName evidence="3">histidine kinase</fullName>
        <ecNumber evidence="3">2.7.13.3</ecNumber>
    </recommendedName>
</protein>
<evidence type="ECO:0000256" key="7">
    <source>
        <dbReference type="ARBA" id="ARBA00022741"/>
    </source>
</evidence>
<dbReference type="InterPro" id="IPR029150">
    <property type="entry name" value="dCache_3"/>
</dbReference>
<evidence type="ECO:0000259" key="13">
    <source>
        <dbReference type="PROSITE" id="PS50885"/>
    </source>
</evidence>
<evidence type="ECO:0000256" key="5">
    <source>
        <dbReference type="ARBA" id="ARBA00022553"/>
    </source>
</evidence>
<keyword evidence="12" id="KW-1133">Transmembrane helix</keyword>
<proteinExistence type="predicted"/>
<feature type="transmembrane region" description="Helical" evidence="12">
    <location>
        <begin position="12"/>
        <end position="33"/>
    </location>
</feature>
<dbReference type="PANTHER" id="PTHR45528">
    <property type="entry name" value="SENSOR HISTIDINE KINASE CPXA"/>
    <property type="match status" value="1"/>
</dbReference>
<dbReference type="PROSITE" id="PS50885">
    <property type="entry name" value="HAMP"/>
    <property type="match status" value="1"/>
</dbReference>
<gene>
    <name evidence="14" type="ORF">TAGGR_3153</name>
</gene>
<dbReference type="SMART" id="SM00304">
    <property type="entry name" value="HAMP"/>
    <property type="match status" value="1"/>
</dbReference>
<dbReference type="PANTHER" id="PTHR45528:SF1">
    <property type="entry name" value="SENSOR HISTIDINE KINASE CPXA"/>
    <property type="match status" value="1"/>
</dbReference>
<evidence type="ECO:0000256" key="12">
    <source>
        <dbReference type="SAM" id="Phobius"/>
    </source>
</evidence>
<dbReference type="Gene3D" id="3.30.450.20">
    <property type="entry name" value="PAS domain"/>
    <property type="match status" value="1"/>
</dbReference>
<dbReference type="STRING" id="86166.TAGGR_3153"/>
<accession>A0A0U9HRL0</accession>
<keyword evidence="4" id="KW-1003">Cell membrane</keyword>
<keyword evidence="9" id="KW-0067">ATP-binding</keyword>
<keyword evidence="10" id="KW-0902">Two-component regulatory system</keyword>
<evidence type="ECO:0000256" key="6">
    <source>
        <dbReference type="ARBA" id="ARBA00022679"/>
    </source>
</evidence>
<keyword evidence="5" id="KW-0597">Phosphoprotein</keyword>
<dbReference type="Proteomes" id="UP000054976">
    <property type="component" value="Unassembled WGS sequence"/>
</dbReference>
<dbReference type="GO" id="GO:0005524">
    <property type="term" value="F:ATP binding"/>
    <property type="evidence" value="ECO:0007669"/>
    <property type="project" value="UniProtKB-KW"/>
</dbReference>
<dbReference type="CDD" id="cd06225">
    <property type="entry name" value="HAMP"/>
    <property type="match status" value="1"/>
</dbReference>
<dbReference type="SUPFAM" id="SSF103190">
    <property type="entry name" value="Sensory domain-like"/>
    <property type="match status" value="2"/>
</dbReference>
<dbReference type="RefSeq" id="WP_059177107.1">
    <property type="nucleotide sequence ID" value="NZ_BCNO01000003.1"/>
</dbReference>
<feature type="domain" description="HAMP" evidence="13">
    <location>
        <begin position="323"/>
        <end position="376"/>
    </location>
</feature>
<dbReference type="SUPFAM" id="SSF158472">
    <property type="entry name" value="HAMP domain-like"/>
    <property type="match status" value="1"/>
</dbReference>
<keyword evidence="6" id="KW-0808">Transferase</keyword>
<dbReference type="InterPro" id="IPR003660">
    <property type="entry name" value="HAMP_dom"/>
</dbReference>
<evidence type="ECO:0000256" key="2">
    <source>
        <dbReference type="ARBA" id="ARBA00004651"/>
    </source>
</evidence>
<evidence type="ECO:0000256" key="9">
    <source>
        <dbReference type="ARBA" id="ARBA00022840"/>
    </source>
</evidence>
<dbReference type="AlphaFoldDB" id="A0A0U9HRL0"/>
<reference evidence="15" key="1">
    <citation type="submission" date="2016-01" db="EMBL/GenBank/DDBJ databases">
        <title>Draft genome sequence of Thermodesulfovibrio aggregans strain TGE-P1.</title>
        <authorList>
            <person name="Sekiguchi Y."/>
            <person name="Ohashi A."/>
            <person name="Matsuura N."/>
            <person name="Tourlousse M.D."/>
        </authorList>
    </citation>
    <scope>NUCLEOTIDE SEQUENCE [LARGE SCALE GENOMIC DNA]</scope>
    <source>
        <strain evidence="15">TGE-P1</strain>
    </source>
</reference>
<dbReference type="GO" id="GO:0000155">
    <property type="term" value="F:phosphorelay sensor kinase activity"/>
    <property type="evidence" value="ECO:0007669"/>
    <property type="project" value="TreeGrafter"/>
</dbReference>
<evidence type="ECO:0000256" key="10">
    <source>
        <dbReference type="ARBA" id="ARBA00023012"/>
    </source>
</evidence>
<sequence>MRIELGLRAGIALPLLATLIAGMSVLIVFNYFMQVSTLKDEENRSIEASVNTAQVLLETATIHYQQMAHLVANMPDVQEAVSKKDRNRLLDKFLPVFNSLKENFGIAQFHFHVPPAVSLVRLHDPVHFGDDISKERKTVVQVEATKKGVRGIEIGLGGVGLRGVEPIFYKGNYVGSIDFGGGIKSEIDQIKKAIFADVGIAIYKDLLSGWQGLKDVKYVFGQWVSLYFTQQDPKLFISEASLKRAAQSKNTYYTEIVSYAGKEYIVIYTPVKDFSGKVIGFIYIVKERILSPYKVFTILGINILVYIVMLIVIALLIGYGMNKYVINPIIALTKVTDEISMGKTSQKVEIKDARGEIAILAKAIERMRITMKKLLE</sequence>
<comment type="catalytic activity">
    <reaction evidence="1">
        <text>ATP + protein L-histidine = ADP + protein N-phospho-L-histidine.</text>
        <dbReference type="EC" id="2.7.13.3"/>
    </reaction>
</comment>